<evidence type="ECO:0000256" key="1">
    <source>
        <dbReference type="SAM" id="MobiDB-lite"/>
    </source>
</evidence>
<reference evidence="2" key="2">
    <citation type="submission" date="2020-05" db="UniProtKB">
        <authorList>
            <consortium name="EnsemblMetazoa"/>
        </authorList>
    </citation>
    <scope>IDENTIFICATION</scope>
    <source>
        <strain evidence="2">CM1001059</strain>
    </source>
</reference>
<accession>A0A182U7V8</accession>
<keyword evidence="3" id="KW-1185">Reference proteome</keyword>
<organism evidence="2 3">
    <name type="scientific">Anopheles melas</name>
    <dbReference type="NCBI Taxonomy" id="34690"/>
    <lineage>
        <taxon>Eukaryota</taxon>
        <taxon>Metazoa</taxon>
        <taxon>Ecdysozoa</taxon>
        <taxon>Arthropoda</taxon>
        <taxon>Hexapoda</taxon>
        <taxon>Insecta</taxon>
        <taxon>Pterygota</taxon>
        <taxon>Neoptera</taxon>
        <taxon>Endopterygota</taxon>
        <taxon>Diptera</taxon>
        <taxon>Nematocera</taxon>
        <taxon>Culicoidea</taxon>
        <taxon>Culicidae</taxon>
        <taxon>Anophelinae</taxon>
        <taxon>Anopheles</taxon>
    </lineage>
</organism>
<sequence length="105" mass="11133">MTASSRRPPWVVNAAVASHAERISISEGRCALLICRCRGHTGTWLDRRARSLGLSHGAGAEHPRRTTAGAAFDGADRPPTGNGLANTQTPQNPAHSGGLGRWRTK</sequence>
<feature type="region of interest" description="Disordered" evidence="1">
    <location>
        <begin position="55"/>
        <end position="105"/>
    </location>
</feature>
<reference evidence="3" key="1">
    <citation type="submission" date="2014-01" db="EMBL/GenBank/DDBJ databases">
        <title>The Genome Sequence of Anopheles melas CM1001059_A (V2).</title>
        <authorList>
            <consortium name="The Broad Institute Genomics Platform"/>
            <person name="Neafsey D.E."/>
            <person name="Besansky N."/>
            <person name="Howell P."/>
            <person name="Walton C."/>
            <person name="Young S.K."/>
            <person name="Zeng Q."/>
            <person name="Gargeya S."/>
            <person name="Fitzgerald M."/>
            <person name="Haas B."/>
            <person name="Abouelleil A."/>
            <person name="Allen A.W."/>
            <person name="Alvarado L."/>
            <person name="Arachchi H.M."/>
            <person name="Berlin A.M."/>
            <person name="Chapman S.B."/>
            <person name="Gainer-Dewar J."/>
            <person name="Goldberg J."/>
            <person name="Griggs A."/>
            <person name="Gujja S."/>
            <person name="Hansen M."/>
            <person name="Howarth C."/>
            <person name="Imamovic A."/>
            <person name="Ireland A."/>
            <person name="Larimer J."/>
            <person name="McCowan C."/>
            <person name="Murphy C."/>
            <person name="Pearson M."/>
            <person name="Poon T.W."/>
            <person name="Priest M."/>
            <person name="Roberts A."/>
            <person name="Saif S."/>
            <person name="Shea T."/>
            <person name="Sisk P."/>
            <person name="Sykes S."/>
            <person name="Wortman J."/>
            <person name="Nusbaum C."/>
            <person name="Birren B."/>
        </authorList>
    </citation>
    <scope>NUCLEOTIDE SEQUENCE [LARGE SCALE GENOMIC DNA]</scope>
    <source>
        <strain evidence="3">CM1001059</strain>
    </source>
</reference>
<feature type="compositionally biased region" description="Polar residues" evidence="1">
    <location>
        <begin position="83"/>
        <end position="94"/>
    </location>
</feature>
<protein>
    <submittedName>
        <fullName evidence="2">Uncharacterized protein</fullName>
    </submittedName>
</protein>
<evidence type="ECO:0000313" key="2">
    <source>
        <dbReference type="EnsemblMetazoa" id="AMEC015511-PA"/>
    </source>
</evidence>
<dbReference type="EnsemblMetazoa" id="AMEC015511-RA">
    <property type="protein sequence ID" value="AMEC015511-PA"/>
    <property type="gene ID" value="AMEC015511"/>
</dbReference>
<evidence type="ECO:0000313" key="3">
    <source>
        <dbReference type="Proteomes" id="UP000075902"/>
    </source>
</evidence>
<dbReference type="Proteomes" id="UP000075902">
    <property type="component" value="Unassembled WGS sequence"/>
</dbReference>
<dbReference type="AlphaFoldDB" id="A0A182U7V8"/>
<dbReference type="VEuPathDB" id="VectorBase:AMEC015511"/>
<name>A0A182U7V8_9DIPT</name>
<proteinExistence type="predicted"/>